<name>A0AAD9J9N8_9ANNE</name>
<feature type="non-terminal residue" evidence="8">
    <location>
        <position position="1"/>
    </location>
</feature>
<protein>
    <submittedName>
        <fullName evidence="8">Uncharacterized protein</fullName>
    </submittedName>
</protein>
<evidence type="ECO:0000313" key="9">
    <source>
        <dbReference type="Proteomes" id="UP001208570"/>
    </source>
</evidence>
<dbReference type="GO" id="GO:0004497">
    <property type="term" value="F:monooxygenase activity"/>
    <property type="evidence" value="ECO:0007669"/>
    <property type="project" value="UniProtKB-KW"/>
</dbReference>
<dbReference type="GO" id="GO:0016705">
    <property type="term" value="F:oxidoreductase activity, acting on paired donors, with incorporation or reduction of molecular oxygen"/>
    <property type="evidence" value="ECO:0007669"/>
    <property type="project" value="InterPro"/>
</dbReference>
<organism evidence="8 9">
    <name type="scientific">Paralvinella palmiformis</name>
    <dbReference type="NCBI Taxonomy" id="53620"/>
    <lineage>
        <taxon>Eukaryota</taxon>
        <taxon>Metazoa</taxon>
        <taxon>Spiralia</taxon>
        <taxon>Lophotrochozoa</taxon>
        <taxon>Annelida</taxon>
        <taxon>Polychaeta</taxon>
        <taxon>Sedentaria</taxon>
        <taxon>Canalipalpata</taxon>
        <taxon>Terebellida</taxon>
        <taxon>Terebelliformia</taxon>
        <taxon>Alvinellidae</taxon>
        <taxon>Paralvinella</taxon>
    </lineage>
</organism>
<dbReference type="SUPFAM" id="SSF48264">
    <property type="entry name" value="Cytochrome P450"/>
    <property type="match status" value="1"/>
</dbReference>
<dbReference type="Pfam" id="PF00067">
    <property type="entry name" value="p450"/>
    <property type="match status" value="1"/>
</dbReference>
<keyword evidence="4" id="KW-0479">Metal-binding</keyword>
<evidence type="ECO:0000256" key="5">
    <source>
        <dbReference type="ARBA" id="ARBA00023002"/>
    </source>
</evidence>
<keyword evidence="6" id="KW-0408">Iron</keyword>
<gene>
    <name evidence="8" type="ORF">LSH36_492g03016</name>
</gene>
<dbReference type="EMBL" id="JAODUP010000492">
    <property type="protein sequence ID" value="KAK2148521.1"/>
    <property type="molecule type" value="Genomic_DNA"/>
</dbReference>
<sequence>PYSYDRLYLAKRENLKRFGPIYRERLRRATDVVQIFDPNSAGQVLRREGRLGCLEQTLTEHSTGQRILSATTRMFDATQKTMYAFPWYDMFRSPLYRQFVRAKKVCDSMATSFIEDMKRDTHALKMEPETNSNFLSSLLALNELDQQRVVAVINELFIAGIDSTANALSFVLYNLARNPKKQDILIAEIDGIMKHSAHLHITDSKPFLAALKSNNDVSKEMIDKMHFLKACVKESFRLVQLAFCR</sequence>
<evidence type="ECO:0000256" key="6">
    <source>
        <dbReference type="ARBA" id="ARBA00023004"/>
    </source>
</evidence>
<dbReference type="InterPro" id="IPR050479">
    <property type="entry name" value="CYP11_CYP27_families"/>
</dbReference>
<reference evidence="8" key="1">
    <citation type="journal article" date="2023" name="Mol. Biol. Evol.">
        <title>Third-Generation Sequencing Reveals the Adaptive Role of the Epigenome in Three Deep-Sea Polychaetes.</title>
        <authorList>
            <person name="Perez M."/>
            <person name="Aroh O."/>
            <person name="Sun Y."/>
            <person name="Lan Y."/>
            <person name="Juniper S.K."/>
            <person name="Young C.R."/>
            <person name="Angers B."/>
            <person name="Qian P.Y."/>
        </authorList>
    </citation>
    <scope>NUCLEOTIDE SEQUENCE</scope>
    <source>
        <strain evidence="8">P08H-3</strain>
    </source>
</reference>
<dbReference type="GO" id="GO:0005506">
    <property type="term" value="F:iron ion binding"/>
    <property type="evidence" value="ECO:0007669"/>
    <property type="project" value="InterPro"/>
</dbReference>
<keyword evidence="9" id="KW-1185">Reference proteome</keyword>
<evidence type="ECO:0000256" key="4">
    <source>
        <dbReference type="ARBA" id="ARBA00022723"/>
    </source>
</evidence>
<evidence type="ECO:0000256" key="1">
    <source>
        <dbReference type="ARBA" id="ARBA00001971"/>
    </source>
</evidence>
<evidence type="ECO:0000256" key="7">
    <source>
        <dbReference type="ARBA" id="ARBA00023033"/>
    </source>
</evidence>
<dbReference type="GO" id="GO:0020037">
    <property type="term" value="F:heme binding"/>
    <property type="evidence" value="ECO:0007669"/>
    <property type="project" value="InterPro"/>
</dbReference>
<keyword evidence="7" id="KW-0503">Monooxygenase</keyword>
<dbReference type="AlphaFoldDB" id="A0AAD9J9N8"/>
<keyword evidence="3" id="KW-0349">Heme</keyword>
<dbReference type="PANTHER" id="PTHR24279:SF120">
    <property type="entry name" value="CYTOCHROME P450"/>
    <property type="match status" value="1"/>
</dbReference>
<evidence type="ECO:0000256" key="2">
    <source>
        <dbReference type="ARBA" id="ARBA00010617"/>
    </source>
</evidence>
<comment type="cofactor">
    <cofactor evidence="1">
        <name>heme</name>
        <dbReference type="ChEBI" id="CHEBI:30413"/>
    </cofactor>
</comment>
<dbReference type="Gene3D" id="1.10.630.10">
    <property type="entry name" value="Cytochrome P450"/>
    <property type="match status" value="1"/>
</dbReference>
<keyword evidence="5" id="KW-0560">Oxidoreductase</keyword>
<comment type="caution">
    <text evidence="8">The sequence shown here is derived from an EMBL/GenBank/DDBJ whole genome shotgun (WGS) entry which is preliminary data.</text>
</comment>
<dbReference type="InterPro" id="IPR036396">
    <property type="entry name" value="Cyt_P450_sf"/>
</dbReference>
<proteinExistence type="inferred from homology"/>
<evidence type="ECO:0000313" key="8">
    <source>
        <dbReference type="EMBL" id="KAK2148521.1"/>
    </source>
</evidence>
<accession>A0AAD9J9N8</accession>
<evidence type="ECO:0000256" key="3">
    <source>
        <dbReference type="ARBA" id="ARBA00022617"/>
    </source>
</evidence>
<comment type="similarity">
    <text evidence="2">Belongs to the cytochrome P450 family.</text>
</comment>
<dbReference type="PANTHER" id="PTHR24279">
    <property type="entry name" value="CYTOCHROME P450"/>
    <property type="match status" value="1"/>
</dbReference>
<dbReference type="Proteomes" id="UP001208570">
    <property type="component" value="Unassembled WGS sequence"/>
</dbReference>
<dbReference type="InterPro" id="IPR001128">
    <property type="entry name" value="Cyt_P450"/>
</dbReference>